<dbReference type="Pfam" id="PF00753">
    <property type="entry name" value="Lactamase_B"/>
    <property type="match status" value="1"/>
</dbReference>
<gene>
    <name evidence="8" type="primary">106660773</name>
</gene>
<keyword evidence="9" id="KW-1185">Reference proteome</keyword>
<proteinExistence type="predicted"/>
<evidence type="ECO:0000259" key="7">
    <source>
        <dbReference type="SMART" id="SM00849"/>
    </source>
</evidence>
<dbReference type="OrthoDB" id="10250730at2759"/>
<comment type="function">
    <text evidence="6">Endoribonuclease that catalyzes the hydrolysis of histone-coding pre-mRNA 3'-end. Involved in histone pre-mRNA processing during the S-phase of the cell cycle, which is required for entering/progressing through S-phase. Cleaves histone pre-mRNA at a major and a minor cleavage site after the 5'-ACCCA-3' and the 5'-ACCCACA-3' sequence, respectively, and located downstream of the stem-loop. May require the presence of the HDE element located at the histone pre-RNA 3'-end to avoid non-specific cleavage.</text>
</comment>
<dbReference type="SUPFAM" id="SSF56281">
    <property type="entry name" value="Metallo-hydrolase/oxidoreductase"/>
    <property type="match status" value="1"/>
</dbReference>
<protein>
    <recommendedName>
        <fullName evidence="3">Metallo-beta-lactamase domain-containing protein 1</fullName>
    </recommendedName>
    <alternativeName>
        <fullName evidence="4">Endoribonuclease MBLAC1</fullName>
    </alternativeName>
</protein>
<evidence type="ECO:0000313" key="9">
    <source>
        <dbReference type="Proteomes" id="UP000494040"/>
    </source>
</evidence>
<dbReference type="InterPro" id="IPR001279">
    <property type="entry name" value="Metallo-B-lactamas"/>
</dbReference>
<dbReference type="GO" id="GO:0005829">
    <property type="term" value="C:cytosol"/>
    <property type="evidence" value="ECO:0007669"/>
    <property type="project" value="UniProtKB-SubCell"/>
</dbReference>
<evidence type="ECO:0000256" key="2">
    <source>
        <dbReference type="ARBA" id="ARBA00011738"/>
    </source>
</evidence>
<reference evidence="8" key="1">
    <citation type="submission" date="2022-01" db="UniProtKB">
        <authorList>
            <consortium name="EnsemblMetazoa"/>
        </authorList>
    </citation>
    <scope>IDENTIFICATION</scope>
</reference>
<name>A0A8I6R681_CIMLE</name>
<dbReference type="Proteomes" id="UP000494040">
    <property type="component" value="Unassembled WGS sequence"/>
</dbReference>
<accession>A0A8I6R681</accession>
<dbReference type="PANTHER" id="PTHR23200:SF48">
    <property type="entry name" value="METALLO-BETA-LACTAMASE DOMAIN-CONTAINING PROTEIN 1"/>
    <property type="match status" value="1"/>
</dbReference>
<comment type="subcellular location">
    <subcellularLocation>
        <location evidence="1">Cytoplasm</location>
        <location evidence="1">Cytosol</location>
    </subcellularLocation>
</comment>
<dbReference type="GO" id="GO:0031123">
    <property type="term" value="P:RNA 3'-end processing"/>
    <property type="evidence" value="ECO:0007669"/>
    <property type="project" value="UniProtKB-ARBA"/>
</dbReference>
<dbReference type="KEGG" id="clec:106660773"/>
<evidence type="ECO:0000313" key="8">
    <source>
        <dbReference type="EnsemblMetazoa" id="XP_014239170.1"/>
    </source>
</evidence>
<comment type="subunit">
    <text evidence="2">Homodimer.</text>
</comment>
<evidence type="ECO:0000256" key="3">
    <source>
        <dbReference type="ARBA" id="ARBA00014856"/>
    </source>
</evidence>
<feature type="domain" description="Metallo-beta-lactamase" evidence="7">
    <location>
        <begin position="24"/>
        <end position="188"/>
    </location>
</feature>
<sequence>MPYKIHIISEGYIRPIEGGGSHANCSCTLVTGRHNVIVDTMTAWDKDHILQRLKDHNVNPDDVDFVVCTHGHSDHVGNNNLFLKAKQIVGHCIQSGTRFFKEPFSQGNNYELDEGLVVIPTPGHTLSCVTLLVDSFDGKVALTGDLFESEDDLFNESVWIEAGSEDPELQRKSRKKVIALADWIIPGHGRAFKVTPEIKSKYGV</sequence>
<dbReference type="EnsemblMetazoa" id="XM_014383685.2">
    <property type="protein sequence ID" value="XP_014239171.1"/>
    <property type="gene ID" value="LOC106660773"/>
</dbReference>
<comment type="catalytic activity">
    <reaction evidence="5">
        <text>a ribonucleotidyl-ribonucleotide-RNA + H2O = a 3'-end ribonucleotide-RNA + a 5'-end 5'-phospho-ribonucleoside-RNA + H(+)</text>
        <dbReference type="Rhea" id="RHEA:68096"/>
        <dbReference type="Rhea" id="RHEA-COMP:15179"/>
        <dbReference type="Rhea" id="RHEA-COMP:17355"/>
        <dbReference type="Rhea" id="RHEA-COMP:17428"/>
        <dbReference type="ChEBI" id="CHEBI:15377"/>
        <dbReference type="ChEBI" id="CHEBI:15378"/>
        <dbReference type="ChEBI" id="CHEBI:74896"/>
        <dbReference type="ChEBI" id="CHEBI:138282"/>
        <dbReference type="ChEBI" id="CHEBI:173118"/>
    </reaction>
    <physiologicalReaction direction="left-to-right" evidence="5">
        <dbReference type="Rhea" id="RHEA:68097"/>
    </physiologicalReaction>
</comment>
<dbReference type="OMA" id="RCRDGTN"/>
<dbReference type="AlphaFoldDB" id="A0A8I6R681"/>
<evidence type="ECO:0000256" key="1">
    <source>
        <dbReference type="ARBA" id="ARBA00004514"/>
    </source>
</evidence>
<dbReference type="InterPro" id="IPR036866">
    <property type="entry name" value="RibonucZ/Hydroxyglut_hydro"/>
</dbReference>
<dbReference type="SMART" id="SM00849">
    <property type="entry name" value="Lactamase_B"/>
    <property type="match status" value="1"/>
</dbReference>
<dbReference type="InterPro" id="IPR039344">
    <property type="entry name" value="MBLAC1"/>
</dbReference>
<evidence type="ECO:0000256" key="6">
    <source>
        <dbReference type="ARBA" id="ARBA00045869"/>
    </source>
</evidence>
<dbReference type="EnsemblMetazoa" id="XM_014383684.2">
    <property type="protein sequence ID" value="XP_014239170.1"/>
    <property type="gene ID" value="LOC106660773"/>
</dbReference>
<evidence type="ECO:0000256" key="4">
    <source>
        <dbReference type="ARBA" id="ARBA00032988"/>
    </source>
</evidence>
<dbReference type="CDD" id="cd07711">
    <property type="entry name" value="MBLAC1-like_MBL-fold"/>
    <property type="match status" value="1"/>
</dbReference>
<evidence type="ECO:0000256" key="5">
    <source>
        <dbReference type="ARBA" id="ARBA00044690"/>
    </source>
</evidence>
<dbReference type="Gene3D" id="3.60.15.10">
    <property type="entry name" value="Ribonuclease Z/Hydroxyacylglutathione hydrolase-like"/>
    <property type="match status" value="1"/>
</dbReference>
<dbReference type="PANTHER" id="PTHR23200">
    <property type="entry name" value="METALLO-BETA-LACTAMASE DOMAIN-CONTAINING PROTEIN 1"/>
    <property type="match status" value="1"/>
</dbReference>
<organism evidence="8 9">
    <name type="scientific">Cimex lectularius</name>
    <name type="common">Bed bug</name>
    <name type="synonym">Acanthia lectularia</name>
    <dbReference type="NCBI Taxonomy" id="79782"/>
    <lineage>
        <taxon>Eukaryota</taxon>
        <taxon>Metazoa</taxon>
        <taxon>Ecdysozoa</taxon>
        <taxon>Arthropoda</taxon>
        <taxon>Hexapoda</taxon>
        <taxon>Insecta</taxon>
        <taxon>Pterygota</taxon>
        <taxon>Neoptera</taxon>
        <taxon>Paraneoptera</taxon>
        <taxon>Hemiptera</taxon>
        <taxon>Heteroptera</taxon>
        <taxon>Panheteroptera</taxon>
        <taxon>Cimicomorpha</taxon>
        <taxon>Cimicidae</taxon>
        <taxon>Cimex</taxon>
    </lineage>
</organism>